<dbReference type="EMBL" id="JBHUJC010000019">
    <property type="protein sequence ID" value="MFD2276078.1"/>
    <property type="molecule type" value="Genomic_DNA"/>
</dbReference>
<dbReference type="Proteomes" id="UP001597297">
    <property type="component" value="Unassembled WGS sequence"/>
</dbReference>
<keyword evidence="11" id="KW-1185">Reference proteome</keyword>
<evidence type="ECO:0000313" key="11">
    <source>
        <dbReference type="Proteomes" id="UP001597297"/>
    </source>
</evidence>
<keyword evidence="6" id="KW-0326">Glycosidase</keyword>
<dbReference type="GO" id="GO:0016787">
    <property type="term" value="F:hydrolase activity"/>
    <property type="evidence" value="ECO:0007669"/>
    <property type="project" value="UniProtKB-KW"/>
</dbReference>
<feature type="region of interest" description="Disordered" evidence="8">
    <location>
        <begin position="471"/>
        <end position="502"/>
    </location>
</feature>
<proteinExistence type="predicted"/>
<accession>A0ABW5E486</accession>
<comment type="caution">
    <text evidence="10">The sequence shown here is derived from an EMBL/GenBank/DDBJ whole genome shotgun (WGS) entry which is preliminary data.</text>
</comment>
<gene>
    <name evidence="10" type="ORF">ACFSQZ_06335</name>
</gene>
<keyword evidence="9" id="KW-1133">Transmembrane helix</keyword>
<organism evidence="10 11">
    <name type="scientific">Rubritalea spongiae</name>
    <dbReference type="NCBI Taxonomy" id="430797"/>
    <lineage>
        <taxon>Bacteria</taxon>
        <taxon>Pseudomonadati</taxon>
        <taxon>Verrucomicrobiota</taxon>
        <taxon>Verrucomicrobiia</taxon>
        <taxon>Verrucomicrobiales</taxon>
        <taxon>Rubritaleaceae</taxon>
        <taxon>Rubritalea</taxon>
    </lineage>
</organism>
<evidence type="ECO:0000256" key="6">
    <source>
        <dbReference type="ARBA" id="ARBA00023295"/>
    </source>
</evidence>
<comment type="subcellular location">
    <subcellularLocation>
        <location evidence="1">Secreted</location>
    </subcellularLocation>
</comment>
<keyword evidence="2" id="KW-0964">Secreted</keyword>
<dbReference type="InterPro" id="IPR009939">
    <property type="entry name" value="Chitosanase_fungal"/>
</dbReference>
<evidence type="ECO:0000256" key="4">
    <source>
        <dbReference type="ARBA" id="ARBA00022801"/>
    </source>
</evidence>
<dbReference type="RefSeq" id="WP_377095299.1">
    <property type="nucleotide sequence ID" value="NZ_JBHSJM010000001.1"/>
</dbReference>
<evidence type="ECO:0000313" key="10">
    <source>
        <dbReference type="EMBL" id="MFD2276078.1"/>
    </source>
</evidence>
<evidence type="ECO:0000256" key="5">
    <source>
        <dbReference type="ARBA" id="ARBA00023277"/>
    </source>
</evidence>
<evidence type="ECO:0000256" key="7">
    <source>
        <dbReference type="ARBA" id="ARBA00023326"/>
    </source>
</evidence>
<reference evidence="11" key="1">
    <citation type="journal article" date="2019" name="Int. J. Syst. Evol. Microbiol.">
        <title>The Global Catalogue of Microorganisms (GCM) 10K type strain sequencing project: providing services to taxonomists for standard genome sequencing and annotation.</title>
        <authorList>
            <consortium name="The Broad Institute Genomics Platform"/>
            <consortium name="The Broad Institute Genome Sequencing Center for Infectious Disease"/>
            <person name="Wu L."/>
            <person name="Ma J."/>
        </authorList>
    </citation>
    <scope>NUCLEOTIDE SEQUENCE [LARGE SCALE GENOMIC DNA]</scope>
    <source>
        <strain evidence="11">JCM 16545</strain>
    </source>
</reference>
<feature type="compositionally biased region" description="Basic and acidic residues" evidence="8">
    <location>
        <begin position="488"/>
        <end position="502"/>
    </location>
</feature>
<keyword evidence="3" id="KW-0732">Signal</keyword>
<evidence type="ECO:0000256" key="2">
    <source>
        <dbReference type="ARBA" id="ARBA00022525"/>
    </source>
</evidence>
<keyword evidence="4 10" id="KW-0378">Hydrolase</keyword>
<name>A0ABW5E486_9BACT</name>
<evidence type="ECO:0000256" key="3">
    <source>
        <dbReference type="ARBA" id="ARBA00022729"/>
    </source>
</evidence>
<keyword evidence="5" id="KW-0119">Carbohydrate metabolism</keyword>
<dbReference type="Pfam" id="PF07335">
    <property type="entry name" value="Glyco_hydro_75"/>
    <property type="match status" value="1"/>
</dbReference>
<feature type="transmembrane region" description="Helical" evidence="9">
    <location>
        <begin position="20"/>
        <end position="39"/>
    </location>
</feature>
<keyword evidence="9" id="KW-0472">Membrane</keyword>
<evidence type="ECO:0000256" key="8">
    <source>
        <dbReference type="SAM" id="MobiDB-lite"/>
    </source>
</evidence>
<keyword evidence="7" id="KW-0624">Polysaccharide degradation</keyword>
<sequence length="502" mass="56520">MAHSKESMLQEGDKKGFPWLRASFFLLVLFAVIVPFTAVPERLKDYVKELILAKKEADRQEYVAPEEAPVEEIVHVVVEEKEEIKPSKEKTAVSEVVEEDPIMVEKAIATKEHFVGTKGDMVRMSKGFYFDYTFETSKGALASSEREDKQSYVAEYKLKVRLPKASQSLEELSKVNSKLGDVLPGLSGMLDEAKVSDFYYTLYENKVKRLEREVVQLNELSTKHNFYDCETILNLTHKQSGRKMLLLQGDMDVVSDGSDGDRLAEMPDKIVNSTHYQPFTSYGWKKQTKTPNPMVAGWKKRIGNAKREIADPQTTAERKAWLKARMKMLQRGIDDMEARSFLIAEYDPFIVMPVNVITNRTDSHATRVGDYAVVIVDDVIYPAIVGDGGPTFKVGEASLRMAKQINEKASPYSRPVSDLTVTYLVFSNSRDLPASPPNYEKWRERCAALLGEIGGLGEGYSLYEWEDLLAPQEDDSEEVAGSQNDDATPEKTDAGNTTDVEK</sequence>
<protein>
    <submittedName>
        <fullName evidence="10">Glycoside hydrolase family 75 protein</fullName>
    </submittedName>
</protein>
<evidence type="ECO:0000256" key="1">
    <source>
        <dbReference type="ARBA" id="ARBA00004613"/>
    </source>
</evidence>
<keyword evidence="9" id="KW-0812">Transmembrane</keyword>
<evidence type="ECO:0000256" key="9">
    <source>
        <dbReference type="SAM" id="Phobius"/>
    </source>
</evidence>